<comment type="caution">
    <text evidence="2">The sequence shown here is derived from an EMBL/GenBank/DDBJ whole genome shotgun (WGS) entry which is preliminary data.</text>
</comment>
<protein>
    <recommendedName>
        <fullName evidence="4">Ecp2 effector protein domain-containing protein</fullName>
    </recommendedName>
</protein>
<reference evidence="2" key="1">
    <citation type="submission" date="2021-08" db="EMBL/GenBank/DDBJ databases">
        <title>Chromosome-Level Trichoderma cornu-damae using Hi-C Data.</title>
        <authorList>
            <person name="Kim C.S."/>
        </authorList>
    </citation>
    <scope>NUCLEOTIDE SEQUENCE</scope>
    <source>
        <strain evidence="2">KA19-0412C</strain>
    </source>
</reference>
<accession>A0A9P8TXE3</accession>
<keyword evidence="3" id="KW-1185">Reference proteome</keyword>
<sequence>MFQFSAQLIIPLLYILCIDKFLSPVVAFRIPDNLPDGLYEVSAGWSGYGRPSMVAQHDMGVFRHVNVTVEDEDARTPAPYTSVLCFQPESARIDAADVEAAKRMLGTWCDMYSPQGKAIVVAVHGNASWYLCGYGRPPMFPKAPQSCSREEIDMAADKIDGWCGKDKTGFVDTGGCRLTYGRARKGFDICPMIQVRSNKLHRALSGVSRRIPDYDDGDGGEDEKERWWRRAYRYMGSLLLLGGEA</sequence>
<gene>
    <name evidence="2" type="ORF">Trco_003552</name>
</gene>
<dbReference type="OrthoDB" id="4882181at2759"/>
<keyword evidence="1" id="KW-0732">Signal</keyword>
<proteinExistence type="predicted"/>
<evidence type="ECO:0000313" key="2">
    <source>
        <dbReference type="EMBL" id="KAH6607239.1"/>
    </source>
</evidence>
<evidence type="ECO:0008006" key="4">
    <source>
        <dbReference type="Google" id="ProtNLM"/>
    </source>
</evidence>
<organism evidence="2 3">
    <name type="scientific">Trichoderma cornu-damae</name>
    <dbReference type="NCBI Taxonomy" id="654480"/>
    <lineage>
        <taxon>Eukaryota</taxon>
        <taxon>Fungi</taxon>
        <taxon>Dikarya</taxon>
        <taxon>Ascomycota</taxon>
        <taxon>Pezizomycotina</taxon>
        <taxon>Sordariomycetes</taxon>
        <taxon>Hypocreomycetidae</taxon>
        <taxon>Hypocreales</taxon>
        <taxon>Hypocreaceae</taxon>
        <taxon>Trichoderma</taxon>
    </lineage>
</organism>
<dbReference type="Proteomes" id="UP000827724">
    <property type="component" value="Unassembled WGS sequence"/>
</dbReference>
<name>A0A9P8TXE3_9HYPO</name>
<evidence type="ECO:0000313" key="3">
    <source>
        <dbReference type="Proteomes" id="UP000827724"/>
    </source>
</evidence>
<dbReference type="EMBL" id="JAIWOZ010000003">
    <property type="protein sequence ID" value="KAH6607239.1"/>
    <property type="molecule type" value="Genomic_DNA"/>
</dbReference>
<evidence type="ECO:0000256" key="1">
    <source>
        <dbReference type="SAM" id="SignalP"/>
    </source>
</evidence>
<feature type="signal peptide" evidence="1">
    <location>
        <begin position="1"/>
        <end position="27"/>
    </location>
</feature>
<dbReference type="AlphaFoldDB" id="A0A9P8TXE3"/>
<feature type="chain" id="PRO_5040498186" description="Ecp2 effector protein domain-containing protein" evidence="1">
    <location>
        <begin position="28"/>
        <end position="245"/>
    </location>
</feature>